<keyword evidence="2" id="KW-0732">Signal</keyword>
<organism evidence="3 4">
    <name type="scientific">Exophiala viscosa</name>
    <dbReference type="NCBI Taxonomy" id="2486360"/>
    <lineage>
        <taxon>Eukaryota</taxon>
        <taxon>Fungi</taxon>
        <taxon>Dikarya</taxon>
        <taxon>Ascomycota</taxon>
        <taxon>Pezizomycotina</taxon>
        <taxon>Eurotiomycetes</taxon>
        <taxon>Chaetothyriomycetidae</taxon>
        <taxon>Chaetothyriales</taxon>
        <taxon>Herpotrichiellaceae</taxon>
        <taxon>Exophiala</taxon>
    </lineage>
</organism>
<evidence type="ECO:0000313" key="4">
    <source>
        <dbReference type="Proteomes" id="UP001203852"/>
    </source>
</evidence>
<reference evidence="3" key="1">
    <citation type="journal article" date="2022" name="bioRxiv">
        <title>Deciphering the potential niche of two novel black yeast fungi from a biological soil crust based on their genomes, phenotypes, and melanin regulation.</title>
        <authorList>
            <consortium name="DOE Joint Genome Institute"/>
            <person name="Carr E.C."/>
            <person name="Barton Q."/>
            <person name="Grambo S."/>
            <person name="Sullivan M."/>
            <person name="Renfro C.M."/>
            <person name="Kuo A."/>
            <person name="Pangilinan J."/>
            <person name="Lipzen A."/>
            <person name="Keymanesh K."/>
            <person name="Savage E."/>
            <person name="Barry K."/>
            <person name="Grigoriev I.V."/>
            <person name="Riekhof W.R."/>
            <person name="Harris S.S."/>
        </authorList>
    </citation>
    <scope>NUCLEOTIDE SEQUENCE</scope>
    <source>
        <strain evidence="3">JF 03-4F</strain>
    </source>
</reference>
<evidence type="ECO:0008006" key="5">
    <source>
        <dbReference type="Google" id="ProtNLM"/>
    </source>
</evidence>
<dbReference type="Proteomes" id="UP001203852">
    <property type="component" value="Unassembled WGS sequence"/>
</dbReference>
<feature type="signal peptide" evidence="2">
    <location>
        <begin position="1"/>
        <end position="18"/>
    </location>
</feature>
<proteinExistence type="predicted"/>
<evidence type="ECO:0000256" key="2">
    <source>
        <dbReference type="SAM" id="SignalP"/>
    </source>
</evidence>
<accession>A0AAN6II15</accession>
<feature type="compositionally biased region" description="Polar residues" evidence="1">
    <location>
        <begin position="34"/>
        <end position="52"/>
    </location>
</feature>
<sequence>MAALGVFPPLVLLMINIAQQTTHQRAMSQVPGVNETNAEPKSRNASLSSASTETTVADTIEWQAERATKDLLRLTALLRDYKDKLEKIIECHPTLTDKQKKAHGKVLDNVDHALIHNRFDLRQTFSVSTIATVGARYAVAKELIGAVEARLETIEAQAVGKSALRAAVMQLQRTEARLRFKQAVTQVSLEEAHRSLDVHEMVSSLLAGTQAGSGMAKKHEIKLRQVVVVSEDSPCIICTGNMGGAPECEIEGARAHSPVLCPHCKKPMHIACQCAQIGKGKNKCPECLRVWDRETVVEVLRARINQLKMMEKNSELSSASEQFWGAKAPGAKKRVKEEVVKDECEETSNEKRLNVEGCGVMG</sequence>
<feature type="chain" id="PRO_5042844468" description="RING-type domain-containing protein" evidence="2">
    <location>
        <begin position="19"/>
        <end position="362"/>
    </location>
</feature>
<keyword evidence="4" id="KW-1185">Reference proteome</keyword>
<gene>
    <name evidence="3" type="ORF">EDD36DRAFT_480176</name>
</gene>
<dbReference type="AlphaFoldDB" id="A0AAN6II15"/>
<name>A0AAN6II15_9EURO</name>
<evidence type="ECO:0000313" key="3">
    <source>
        <dbReference type="EMBL" id="KAI1618218.1"/>
    </source>
</evidence>
<feature type="region of interest" description="Disordered" evidence="1">
    <location>
        <begin position="26"/>
        <end position="52"/>
    </location>
</feature>
<dbReference type="EMBL" id="MU404350">
    <property type="protein sequence ID" value="KAI1618218.1"/>
    <property type="molecule type" value="Genomic_DNA"/>
</dbReference>
<comment type="caution">
    <text evidence="3">The sequence shown here is derived from an EMBL/GenBank/DDBJ whole genome shotgun (WGS) entry which is preliminary data.</text>
</comment>
<protein>
    <recommendedName>
        <fullName evidence="5">RING-type domain-containing protein</fullName>
    </recommendedName>
</protein>
<evidence type="ECO:0000256" key="1">
    <source>
        <dbReference type="SAM" id="MobiDB-lite"/>
    </source>
</evidence>